<dbReference type="PANTHER" id="PTHR31339:SF9">
    <property type="entry name" value="PLASMIN AND FIBRONECTIN-BINDING PROTEIN A"/>
    <property type="match status" value="1"/>
</dbReference>
<keyword evidence="5" id="KW-0732">Signal</keyword>
<comment type="similarity">
    <text evidence="1 4">Belongs to the glycosyl hydrolase 28 family.</text>
</comment>
<evidence type="ECO:0000313" key="8">
    <source>
        <dbReference type="Proteomes" id="UP000825935"/>
    </source>
</evidence>
<comment type="caution">
    <text evidence="7">The sequence shown here is derived from an EMBL/GenBank/DDBJ whole genome shotgun (WGS) entry which is preliminary data.</text>
</comment>
<dbReference type="Proteomes" id="UP000825935">
    <property type="component" value="Chromosome 37"/>
</dbReference>
<dbReference type="OMA" id="EDCYIRT"/>
<dbReference type="GO" id="GO:0005975">
    <property type="term" value="P:carbohydrate metabolic process"/>
    <property type="evidence" value="ECO:0007669"/>
    <property type="project" value="InterPro"/>
</dbReference>
<dbReference type="SUPFAM" id="SSF51126">
    <property type="entry name" value="Pectin lyase-like"/>
    <property type="match status" value="1"/>
</dbReference>
<proteinExistence type="inferred from homology"/>
<feature type="signal peptide" evidence="5">
    <location>
        <begin position="1"/>
        <end position="27"/>
    </location>
</feature>
<evidence type="ECO:0000256" key="5">
    <source>
        <dbReference type="SAM" id="SignalP"/>
    </source>
</evidence>
<reference evidence="7" key="1">
    <citation type="submission" date="2021-08" db="EMBL/GenBank/DDBJ databases">
        <title>WGS assembly of Ceratopteris richardii.</title>
        <authorList>
            <person name="Marchant D.B."/>
            <person name="Chen G."/>
            <person name="Jenkins J."/>
            <person name="Shu S."/>
            <person name="Leebens-Mack J."/>
            <person name="Grimwood J."/>
            <person name="Schmutz J."/>
            <person name="Soltis P."/>
            <person name="Soltis D."/>
            <person name="Chen Z.-H."/>
        </authorList>
    </citation>
    <scope>NUCLEOTIDE SEQUENCE</scope>
    <source>
        <strain evidence="7">Whitten #5841</strain>
        <tissue evidence="7">Leaf</tissue>
    </source>
</reference>
<evidence type="ECO:0000256" key="1">
    <source>
        <dbReference type="ARBA" id="ARBA00008834"/>
    </source>
</evidence>
<accession>A0A8T2Q7C8</accession>
<evidence type="ECO:0000256" key="2">
    <source>
        <dbReference type="ARBA" id="ARBA00022801"/>
    </source>
</evidence>
<name>A0A8T2Q7C8_CERRI</name>
<dbReference type="PANTHER" id="PTHR31339">
    <property type="entry name" value="PECTIN LYASE-RELATED"/>
    <property type="match status" value="1"/>
</dbReference>
<dbReference type="GO" id="GO:0004650">
    <property type="term" value="F:polygalacturonase activity"/>
    <property type="evidence" value="ECO:0007669"/>
    <property type="project" value="InterPro"/>
</dbReference>
<feature type="domain" description="Rhamnogalacturonase A/B/Epimerase-like pectate lyase" evidence="6">
    <location>
        <begin position="64"/>
        <end position="111"/>
    </location>
</feature>
<evidence type="ECO:0000256" key="3">
    <source>
        <dbReference type="ARBA" id="ARBA00023295"/>
    </source>
</evidence>
<protein>
    <recommendedName>
        <fullName evidence="6">Rhamnogalacturonase A/B/Epimerase-like pectate lyase domain-containing protein</fullName>
    </recommendedName>
</protein>
<evidence type="ECO:0000256" key="4">
    <source>
        <dbReference type="RuleBase" id="RU361169"/>
    </source>
</evidence>
<dbReference type="InterPro" id="IPR012334">
    <property type="entry name" value="Pectin_lyas_fold"/>
</dbReference>
<keyword evidence="2 4" id="KW-0378">Hydrolase</keyword>
<dbReference type="EMBL" id="CM035442">
    <property type="protein sequence ID" value="KAH7279629.1"/>
    <property type="molecule type" value="Genomic_DNA"/>
</dbReference>
<dbReference type="InterPro" id="IPR024535">
    <property type="entry name" value="RHGA/B-epi-like_pectate_lyase"/>
</dbReference>
<evidence type="ECO:0000259" key="6">
    <source>
        <dbReference type="Pfam" id="PF12708"/>
    </source>
</evidence>
<evidence type="ECO:0000313" key="7">
    <source>
        <dbReference type="EMBL" id="KAH7279629.1"/>
    </source>
</evidence>
<dbReference type="InterPro" id="IPR006626">
    <property type="entry name" value="PbH1"/>
</dbReference>
<dbReference type="AlphaFoldDB" id="A0A8T2Q7C8"/>
<organism evidence="7 8">
    <name type="scientific">Ceratopteris richardii</name>
    <name type="common">Triangle waterfern</name>
    <dbReference type="NCBI Taxonomy" id="49495"/>
    <lineage>
        <taxon>Eukaryota</taxon>
        <taxon>Viridiplantae</taxon>
        <taxon>Streptophyta</taxon>
        <taxon>Embryophyta</taxon>
        <taxon>Tracheophyta</taxon>
        <taxon>Polypodiopsida</taxon>
        <taxon>Polypodiidae</taxon>
        <taxon>Polypodiales</taxon>
        <taxon>Pteridineae</taxon>
        <taxon>Pteridaceae</taxon>
        <taxon>Parkerioideae</taxon>
        <taxon>Ceratopteris</taxon>
    </lineage>
</organism>
<dbReference type="InterPro" id="IPR000743">
    <property type="entry name" value="Glyco_hydro_28"/>
</dbReference>
<keyword evidence="3 4" id="KW-0326">Glycosidase</keyword>
<dbReference type="Gene3D" id="2.160.20.10">
    <property type="entry name" value="Single-stranded right-handed beta-helix, Pectin lyase-like"/>
    <property type="match status" value="1"/>
</dbReference>
<keyword evidence="8" id="KW-1185">Reference proteome</keyword>
<dbReference type="InterPro" id="IPR011050">
    <property type="entry name" value="Pectin_lyase_fold/virulence"/>
</dbReference>
<dbReference type="OrthoDB" id="187139at2759"/>
<dbReference type="Pfam" id="PF12708">
    <property type="entry name" value="Pect-lyase_RHGA_epim"/>
    <property type="match status" value="1"/>
</dbReference>
<gene>
    <name evidence="7" type="ORF">KP509_37G027000</name>
</gene>
<sequence length="470" mass="51634">MIINEKMQRIVLIILLLCLSFKCTVLGDVNTKWNRFSPSSPAALLLTEKDFCSKLRSLPKRAHFASIEDYGAIGDGETLNTQAFHDAISHLSAFSNQGGSQLYIPPGRWLTGNFNVTSHFTLFIDKDAVILGSQNPRDWPVVDPLPSYGRGRELPGGRHISLIYGNNLSDVIITGNNGTIDGQGKVWWELHANGSLDYTRGHLLELMNSKDIIISNLTFINSPFWNIHPVYCRNVLIQYLTILAPIDSSNTDGIDPDSSSRVCIEDCYVENGDDLVSIKSGWDEYGIRYGRPSSKIVIRRLAGATRSSAGVAIGSEMSGGVSHVYVYDLKVGHASTGVRIKSAQGRGGYVKHVYVSDVVLRNVKTAIAFTGLYGEHPDDLYDPNALPHVHTIYIQNVKGDNVTMAGNFQGLPGYPYRDIFLRNITLNVTSRKVVWNCSYLTGYSESVSPPPCAALVQKATKKNSASTSIS</sequence>
<dbReference type="InterPro" id="IPR051801">
    <property type="entry name" value="GH28_Enzymes"/>
</dbReference>
<feature type="chain" id="PRO_5035815223" description="Rhamnogalacturonase A/B/Epimerase-like pectate lyase domain-containing protein" evidence="5">
    <location>
        <begin position="28"/>
        <end position="470"/>
    </location>
</feature>
<dbReference type="SMART" id="SM00710">
    <property type="entry name" value="PbH1"/>
    <property type="match status" value="4"/>
</dbReference>
<dbReference type="Pfam" id="PF00295">
    <property type="entry name" value="Glyco_hydro_28"/>
    <property type="match status" value="1"/>
</dbReference>